<sequence length="72" mass="8159">MNCSPHRHHGTSARLAARTAKQTPAKAVEELVPALYHQYLRIFQKYALQGLPPRCQYKFRVELILGAVVQSV</sequence>
<dbReference type="VEuPathDB" id="FungiDB:VP01_7602g1"/>
<dbReference type="OrthoDB" id="3060595at2759"/>
<dbReference type="AlphaFoldDB" id="A0A0L6UCT1"/>
<proteinExistence type="predicted"/>
<organism evidence="1 2">
    <name type="scientific">Puccinia sorghi</name>
    <dbReference type="NCBI Taxonomy" id="27349"/>
    <lineage>
        <taxon>Eukaryota</taxon>
        <taxon>Fungi</taxon>
        <taxon>Dikarya</taxon>
        <taxon>Basidiomycota</taxon>
        <taxon>Pucciniomycotina</taxon>
        <taxon>Pucciniomycetes</taxon>
        <taxon>Pucciniales</taxon>
        <taxon>Pucciniaceae</taxon>
        <taxon>Puccinia</taxon>
    </lineage>
</organism>
<accession>A0A0L6UCT1</accession>
<dbReference type="EMBL" id="LAVV01013053">
    <property type="protein sequence ID" value="KNZ46052.1"/>
    <property type="molecule type" value="Genomic_DNA"/>
</dbReference>
<keyword evidence="2" id="KW-1185">Reference proteome</keyword>
<reference evidence="1 2" key="1">
    <citation type="submission" date="2015-08" db="EMBL/GenBank/DDBJ databases">
        <title>Next Generation Sequencing and Analysis of the Genome of Puccinia sorghi L Schw, the Causal Agent of Maize Common Rust.</title>
        <authorList>
            <person name="Rochi L."/>
            <person name="Burguener G."/>
            <person name="Darino M."/>
            <person name="Turjanski A."/>
            <person name="Kreff E."/>
            <person name="Dieguez M.J."/>
            <person name="Sacco F."/>
        </authorList>
    </citation>
    <scope>NUCLEOTIDE SEQUENCE [LARGE SCALE GENOMIC DNA]</scope>
    <source>
        <strain evidence="1 2">RO10H11247</strain>
    </source>
</reference>
<dbReference type="Proteomes" id="UP000037035">
    <property type="component" value="Unassembled WGS sequence"/>
</dbReference>
<evidence type="ECO:0000313" key="1">
    <source>
        <dbReference type="EMBL" id="KNZ46052.1"/>
    </source>
</evidence>
<evidence type="ECO:0000313" key="2">
    <source>
        <dbReference type="Proteomes" id="UP000037035"/>
    </source>
</evidence>
<comment type="caution">
    <text evidence="1">The sequence shown here is derived from an EMBL/GenBank/DDBJ whole genome shotgun (WGS) entry which is preliminary data.</text>
</comment>
<gene>
    <name evidence="1" type="ORF">VP01_7602g1</name>
</gene>
<protein>
    <submittedName>
        <fullName evidence="1">Uncharacterized protein</fullName>
    </submittedName>
</protein>
<name>A0A0L6UCT1_9BASI</name>